<accession>A0A2N6N7X3</accession>
<comment type="caution">
    <text evidence="1">The sequence shown here is derived from an EMBL/GenBank/DDBJ whole genome shotgun (WGS) entry which is preliminary data.</text>
</comment>
<gene>
    <name evidence="1" type="ORF">BM221_010801</name>
</gene>
<dbReference type="EMBL" id="MRVG01000025">
    <property type="protein sequence ID" value="PMB63364.1"/>
    <property type="molecule type" value="Genomic_DNA"/>
</dbReference>
<name>A0A2N6N7X3_BEABA</name>
<organism evidence="1 2">
    <name type="scientific">Beauveria bassiana</name>
    <name type="common">White muscardine disease fungus</name>
    <name type="synonym">Tritirachium shiotae</name>
    <dbReference type="NCBI Taxonomy" id="176275"/>
    <lineage>
        <taxon>Eukaryota</taxon>
        <taxon>Fungi</taxon>
        <taxon>Dikarya</taxon>
        <taxon>Ascomycota</taxon>
        <taxon>Pezizomycotina</taxon>
        <taxon>Sordariomycetes</taxon>
        <taxon>Hypocreomycetidae</taxon>
        <taxon>Hypocreales</taxon>
        <taxon>Cordycipitaceae</taxon>
        <taxon>Beauveria</taxon>
    </lineage>
</organism>
<reference evidence="1 2" key="1">
    <citation type="journal article" date="2016" name="Appl. Microbiol. Biotechnol.">
        <title>Characterization of T-DNA insertion mutants with decreased virulence in the entomopathogenic fungus Beauveria bassiana JEF-007.</title>
        <authorList>
            <person name="Kim S."/>
            <person name="Lee S.J."/>
            <person name="Nai Y.S."/>
            <person name="Yu J.S."/>
            <person name="Lee M.R."/>
            <person name="Yang Y.T."/>
            <person name="Kim J.S."/>
        </authorList>
    </citation>
    <scope>NUCLEOTIDE SEQUENCE [LARGE SCALE GENOMIC DNA]</scope>
    <source>
        <strain evidence="1 2">JEF-007</strain>
    </source>
</reference>
<proteinExistence type="predicted"/>
<evidence type="ECO:0000313" key="2">
    <source>
        <dbReference type="Proteomes" id="UP000235728"/>
    </source>
</evidence>
<evidence type="ECO:0000313" key="1">
    <source>
        <dbReference type="EMBL" id="PMB63364.1"/>
    </source>
</evidence>
<dbReference type="Proteomes" id="UP000235728">
    <property type="component" value="Unassembled WGS sequence"/>
</dbReference>
<dbReference type="AlphaFoldDB" id="A0A2N6N7X3"/>
<sequence>MAMEPCVERKDAGRRQVYFGKELITVNFASIGAGPPLGDVVCIFETEVRRSGKIGIWTRRLSGGRTQHDSAEMRALLESAKNAYKVIHWQRKLVRRDAEFCRGYRSPSLSGDDV</sequence>
<protein>
    <submittedName>
        <fullName evidence="1">Uncharacterized protein</fullName>
    </submittedName>
</protein>